<evidence type="ECO:0000313" key="2">
    <source>
        <dbReference type="EMBL" id="VFQ45737.1"/>
    </source>
</evidence>
<evidence type="ECO:0000256" key="1">
    <source>
        <dbReference type="SAM" id="MobiDB-lite"/>
    </source>
</evidence>
<reference evidence="2 3" key="1">
    <citation type="submission" date="2019-03" db="EMBL/GenBank/DDBJ databases">
        <authorList>
            <person name="Nijsse B."/>
        </authorList>
    </citation>
    <scope>NUCLEOTIDE SEQUENCE [LARGE SCALE GENOMIC DNA]</scope>
    <source>
        <strain evidence="2">Desulfoluna butyratoxydans MSL71</strain>
    </source>
</reference>
<keyword evidence="3" id="KW-1185">Reference proteome</keyword>
<proteinExistence type="predicted"/>
<name>A0A4U8YQM0_9BACT</name>
<accession>A0A4U8YQM0</accession>
<evidence type="ECO:0000313" key="3">
    <source>
        <dbReference type="Proteomes" id="UP000507962"/>
    </source>
</evidence>
<dbReference type="RefSeq" id="WP_180142648.1">
    <property type="nucleotide sequence ID" value="NZ_CAADHO010000006.1"/>
</dbReference>
<sequence>MEKQDNSGHEASGAKGGQEAPPLPGINFSTFIFSLNSSALVHLGMITAPGGGAKAINLPLAKQTIDILGMLEEKTSGNLTDEEINLLSNMLHDLRMMYVKLKEQGA</sequence>
<dbReference type="Pfam" id="PF08899">
    <property type="entry name" value="DUF1844"/>
    <property type="match status" value="1"/>
</dbReference>
<dbReference type="Proteomes" id="UP000507962">
    <property type="component" value="Unassembled WGS sequence"/>
</dbReference>
<feature type="region of interest" description="Disordered" evidence="1">
    <location>
        <begin position="1"/>
        <end position="22"/>
    </location>
</feature>
<dbReference type="AlphaFoldDB" id="A0A4U8YQM0"/>
<dbReference type="InterPro" id="IPR014995">
    <property type="entry name" value="DUF1844"/>
</dbReference>
<evidence type="ECO:0008006" key="4">
    <source>
        <dbReference type="Google" id="ProtNLM"/>
    </source>
</evidence>
<gene>
    <name evidence="2" type="ORF">MSL71_33980</name>
</gene>
<protein>
    <recommendedName>
        <fullName evidence="4">DUF1844 domain-containing protein</fullName>
    </recommendedName>
</protein>
<dbReference type="EMBL" id="CAADHO010000006">
    <property type="protein sequence ID" value="VFQ45737.1"/>
    <property type="molecule type" value="Genomic_DNA"/>
</dbReference>
<organism evidence="2 3">
    <name type="scientific">Desulfoluna butyratoxydans</name>
    <dbReference type="NCBI Taxonomy" id="231438"/>
    <lineage>
        <taxon>Bacteria</taxon>
        <taxon>Pseudomonadati</taxon>
        <taxon>Thermodesulfobacteriota</taxon>
        <taxon>Desulfobacteria</taxon>
        <taxon>Desulfobacterales</taxon>
        <taxon>Desulfolunaceae</taxon>
        <taxon>Desulfoluna</taxon>
    </lineage>
</organism>